<dbReference type="CDD" id="cd00769">
    <property type="entry name" value="PheRS_beta_core"/>
    <property type="match status" value="1"/>
</dbReference>
<feature type="domain" description="FDX-ACB" evidence="20">
    <location>
        <begin position="703"/>
        <end position="794"/>
    </location>
</feature>
<dbReference type="PROSITE" id="PS51447">
    <property type="entry name" value="FDX_ACB"/>
    <property type="match status" value="1"/>
</dbReference>
<dbReference type="PANTHER" id="PTHR10947:SF0">
    <property type="entry name" value="PHENYLALANINE--TRNA LIGASE BETA SUBUNIT"/>
    <property type="match status" value="1"/>
</dbReference>
<dbReference type="GO" id="GO:0005524">
    <property type="term" value="F:ATP binding"/>
    <property type="evidence" value="ECO:0007669"/>
    <property type="project" value="UniProtKB-KW"/>
</dbReference>
<dbReference type="Pfam" id="PF01588">
    <property type="entry name" value="tRNA_bind"/>
    <property type="match status" value="1"/>
</dbReference>
<dbReference type="SMART" id="SM00896">
    <property type="entry name" value="FDX-ACB"/>
    <property type="match status" value="1"/>
</dbReference>
<keyword evidence="15" id="KW-0648">Protein biosynthesis</keyword>
<keyword evidence="7" id="KW-0963">Cytoplasm</keyword>
<evidence type="ECO:0000256" key="13">
    <source>
        <dbReference type="ARBA" id="ARBA00022842"/>
    </source>
</evidence>
<keyword evidence="12" id="KW-0067">ATP-binding</keyword>
<sequence length="800" mass="86274">MKFTLSWLEEYLETSATVAEIAETLTMIGLEVKSVQAADPALNNFTVVHILSVESHPHADPFLVCQVETGSELIQVICSESNVRAGMKSLLARPGVIMPLSGKRWRQESIRGIESQGMLCSAWELQIGDDSGVLELPTDAPIGAKALEVLTLDPVLDIGITPNRADCLGVQGIARELAAAGLGVLRITRPLPVPGTYTSPLTVTRAAEGACPIFVGRFIRDVRNRKSPRWLRRRLRAVGLPSVSTLVDITNLLSLDAARPLHVFDADKITGTLKVRFAQAGETLAALDNKTYSLQRDMLIIADDVGPQALAGLIGGTSVACSESTTNVFLESALFDPVRIARAGRILAIESESRHRFERGVDPAAVTAGAERATRLILNLCGGEASALIISGAEPAWQKTLYLRPELFRSLTGFNLPVSVMQHFLDAVGCTVVVGENDVLTVTPPSWRSDLSTEHNLVEEIVRLHGYDSIPIEQLRLNSVPVPAHVLFPVQKVRSQIRRALAARGMLETLTWSFISSTNAALFNDGNVSALTLANPMSADLDTLRPSLLPNLIRAASRNAAHGMPDSAFFEIGPQFYGDKPGEQKLITAGIRTGYVETRNWNSSSPRMVDIFDAKSDAMAVLVIAGVPVAALQIGSIGVPTWYHPGRSGTLQSGPTVLGWFGEIHPHVVRALNAPGLLVGFEIVLDALPGIRSSWGRSPLKVPHFHPVLRDFAFVMDNAVPAEAVLQAARSVDETLIVAVQVFDVYRGLEANRKSLAISVTLQPTERTLTDQDIESISSRLIKAVCKATGATLRGPSRVS</sequence>
<keyword evidence="8" id="KW-0820">tRNA-binding</keyword>
<comment type="cofactor">
    <cofactor evidence="1">
        <name>Mg(2+)</name>
        <dbReference type="ChEBI" id="CHEBI:18420"/>
    </cofactor>
</comment>
<dbReference type="GO" id="GO:0006432">
    <property type="term" value="P:phenylalanyl-tRNA aminoacylation"/>
    <property type="evidence" value="ECO:0007669"/>
    <property type="project" value="InterPro"/>
</dbReference>
<dbReference type="InterPro" id="IPR005121">
    <property type="entry name" value="Fdx_antiC-bd"/>
</dbReference>
<keyword evidence="13" id="KW-0460">Magnesium</keyword>
<dbReference type="Pfam" id="PF03147">
    <property type="entry name" value="FDX-ACB"/>
    <property type="match status" value="1"/>
</dbReference>
<proteinExistence type="inferred from homology"/>
<dbReference type="InterPro" id="IPR036690">
    <property type="entry name" value="Fdx_antiC-bd_sf"/>
</dbReference>
<evidence type="ECO:0000256" key="16">
    <source>
        <dbReference type="ARBA" id="ARBA00023146"/>
    </source>
</evidence>
<keyword evidence="14" id="KW-0694">RNA-binding</keyword>
<dbReference type="SMART" id="SM00873">
    <property type="entry name" value="B3_4"/>
    <property type="match status" value="1"/>
</dbReference>
<keyword evidence="10" id="KW-0479">Metal-binding</keyword>
<dbReference type="GO" id="GO:0009328">
    <property type="term" value="C:phenylalanine-tRNA ligase complex"/>
    <property type="evidence" value="ECO:0007669"/>
    <property type="project" value="TreeGrafter"/>
</dbReference>
<dbReference type="CDD" id="cd02796">
    <property type="entry name" value="tRNA_bind_bactPheRS"/>
    <property type="match status" value="1"/>
</dbReference>
<dbReference type="InterPro" id="IPR005146">
    <property type="entry name" value="B3/B4_tRNA-bd"/>
</dbReference>
<dbReference type="NCBIfam" id="TIGR00472">
    <property type="entry name" value="pheT_bact"/>
    <property type="match status" value="1"/>
</dbReference>
<gene>
    <name evidence="22" type="ORF">RIEGSTA812A_PEG_1050</name>
</gene>
<dbReference type="Gene3D" id="2.40.50.140">
    <property type="entry name" value="Nucleic acid-binding proteins"/>
    <property type="match status" value="1"/>
</dbReference>
<organism evidence="22">
    <name type="scientific">invertebrate metagenome</name>
    <dbReference type="NCBI Taxonomy" id="1711999"/>
    <lineage>
        <taxon>unclassified sequences</taxon>
        <taxon>metagenomes</taxon>
        <taxon>organismal metagenomes</taxon>
    </lineage>
</organism>
<dbReference type="InterPro" id="IPR005147">
    <property type="entry name" value="tRNA_synthase_B5-dom"/>
</dbReference>
<dbReference type="InterPro" id="IPR045864">
    <property type="entry name" value="aa-tRNA-synth_II/BPL/LPL"/>
</dbReference>
<dbReference type="SUPFAM" id="SSF50249">
    <property type="entry name" value="Nucleic acid-binding proteins"/>
    <property type="match status" value="1"/>
</dbReference>
<evidence type="ECO:0000259" key="20">
    <source>
        <dbReference type="PROSITE" id="PS51447"/>
    </source>
</evidence>
<dbReference type="GO" id="GO:0000049">
    <property type="term" value="F:tRNA binding"/>
    <property type="evidence" value="ECO:0007669"/>
    <property type="project" value="UniProtKB-KW"/>
</dbReference>
<evidence type="ECO:0000256" key="5">
    <source>
        <dbReference type="ARBA" id="ARBA00012814"/>
    </source>
</evidence>
<name>A0A484H648_9ZZZZ</name>
<evidence type="ECO:0000256" key="14">
    <source>
        <dbReference type="ARBA" id="ARBA00022884"/>
    </source>
</evidence>
<evidence type="ECO:0000259" key="19">
    <source>
        <dbReference type="PROSITE" id="PS50886"/>
    </source>
</evidence>
<evidence type="ECO:0000256" key="12">
    <source>
        <dbReference type="ARBA" id="ARBA00022840"/>
    </source>
</evidence>
<evidence type="ECO:0000256" key="2">
    <source>
        <dbReference type="ARBA" id="ARBA00004496"/>
    </source>
</evidence>
<dbReference type="AlphaFoldDB" id="A0A484H648"/>
<comment type="subcellular location">
    <subcellularLocation>
        <location evidence="2">Cytoplasm</location>
    </subcellularLocation>
</comment>
<feature type="domain" description="B5" evidence="21">
    <location>
        <begin position="396"/>
        <end position="472"/>
    </location>
</feature>
<dbReference type="PROSITE" id="PS50886">
    <property type="entry name" value="TRBD"/>
    <property type="match status" value="1"/>
</dbReference>
<keyword evidence="16 22" id="KW-0030">Aminoacyl-tRNA synthetase</keyword>
<dbReference type="HAMAP" id="MF_00283">
    <property type="entry name" value="Phe_tRNA_synth_beta1"/>
    <property type="match status" value="1"/>
</dbReference>
<comment type="catalytic activity">
    <reaction evidence="18">
        <text>tRNA(Phe) + L-phenylalanine + ATP = L-phenylalanyl-tRNA(Phe) + AMP + diphosphate + H(+)</text>
        <dbReference type="Rhea" id="RHEA:19413"/>
        <dbReference type="Rhea" id="RHEA-COMP:9668"/>
        <dbReference type="Rhea" id="RHEA-COMP:9699"/>
        <dbReference type="ChEBI" id="CHEBI:15378"/>
        <dbReference type="ChEBI" id="CHEBI:30616"/>
        <dbReference type="ChEBI" id="CHEBI:33019"/>
        <dbReference type="ChEBI" id="CHEBI:58095"/>
        <dbReference type="ChEBI" id="CHEBI:78442"/>
        <dbReference type="ChEBI" id="CHEBI:78531"/>
        <dbReference type="ChEBI" id="CHEBI:456215"/>
        <dbReference type="EC" id="6.1.1.20"/>
    </reaction>
</comment>
<feature type="domain" description="TRNA-binding" evidence="19">
    <location>
        <begin position="39"/>
        <end position="147"/>
    </location>
</feature>
<dbReference type="Pfam" id="PF17759">
    <property type="entry name" value="tRNA_synthFbeta"/>
    <property type="match status" value="1"/>
</dbReference>
<dbReference type="Gene3D" id="3.50.40.10">
    <property type="entry name" value="Phenylalanyl-trna Synthetase, Chain B, domain 3"/>
    <property type="match status" value="1"/>
</dbReference>
<evidence type="ECO:0000256" key="8">
    <source>
        <dbReference type="ARBA" id="ARBA00022555"/>
    </source>
</evidence>
<dbReference type="Pfam" id="PF03483">
    <property type="entry name" value="B3_4"/>
    <property type="match status" value="1"/>
</dbReference>
<evidence type="ECO:0000256" key="4">
    <source>
        <dbReference type="ARBA" id="ARBA00011209"/>
    </source>
</evidence>
<evidence type="ECO:0000313" key="22">
    <source>
        <dbReference type="EMBL" id="VBB69577.1"/>
    </source>
</evidence>
<dbReference type="InterPro" id="IPR033714">
    <property type="entry name" value="tRNA_bind_bactPheRS"/>
</dbReference>
<reference evidence="22" key="1">
    <citation type="submission" date="2018-10" db="EMBL/GenBank/DDBJ databases">
        <authorList>
            <person name="Gruber-Vodicka H."/>
            <person name="Jaeckle O."/>
        </authorList>
    </citation>
    <scope>NUCLEOTIDE SEQUENCE</scope>
</reference>
<keyword evidence="9 22" id="KW-0436">Ligase</keyword>
<dbReference type="InterPro" id="IPR020825">
    <property type="entry name" value="Phe-tRNA_synthase-like_B3/B4"/>
</dbReference>
<evidence type="ECO:0000256" key="7">
    <source>
        <dbReference type="ARBA" id="ARBA00022490"/>
    </source>
</evidence>
<evidence type="ECO:0000256" key="9">
    <source>
        <dbReference type="ARBA" id="ARBA00022598"/>
    </source>
</evidence>
<evidence type="ECO:0000256" key="17">
    <source>
        <dbReference type="ARBA" id="ARBA00033189"/>
    </source>
</evidence>
<dbReference type="InterPro" id="IPR004532">
    <property type="entry name" value="Phe-tRNA-ligase_IIc_bsu_bact"/>
</dbReference>
<evidence type="ECO:0000256" key="10">
    <source>
        <dbReference type="ARBA" id="ARBA00022723"/>
    </source>
</evidence>
<dbReference type="InterPro" id="IPR002547">
    <property type="entry name" value="tRNA-bd_dom"/>
</dbReference>
<dbReference type="SUPFAM" id="SSF54991">
    <property type="entry name" value="Anticodon-binding domain of PheRS"/>
    <property type="match status" value="1"/>
</dbReference>
<dbReference type="SUPFAM" id="SSF46955">
    <property type="entry name" value="Putative DNA-binding domain"/>
    <property type="match status" value="1"/>
</dbReference>
<evidence type="ECO:0000256" key="3">
    <source>
        <dbReference type="ARBA" id="ARBA00008653"/>
    </source>
</evidence>
<accession>A0A484H648</accession>
<comment type="subunit">
    <text evidence="4">Tetramer of two alpha and two beta subunits.</text>
</comment>
<dbReference type="Gene3D" id="3.30.930.10">
    <property type="entry name" value="Bira Bifunctional Protein, Domain 2"/>
    <property type="match status" value="1"/>
</dbReference>
<dbReference type="InterPro" id="IPR041616">
    <property type="entry name" value="PheRS_beta_core"/>
</dbReference>
<dbReference type="Gene3D" id="3.30.70.380">
    <property type="entry name" value="Ferrodoxin-fold anticodon-binding domain"/>
    <property type="match status" value="1"/>
</dbReference>
<protein>
    <recommendedName>
        <fullName evidence="6">Phenylalanine--tRNA ligase beta subunit</fullName>
        <ecNumber evidence="5">6.1.1.20</ecNumber>
    </recommendedName>
    <alternativeName>
        <fullName evidence="17">Phenylalanyl-tRNA synthetase beta subunit</fullName>
    </alternativeName>
</protein>
<dbReference type="Pfam" id="PF03484">
    <property type="entry name" value="B5"/>
    <property type="match status" value="1"/>
</dbReference>
<dbReference type="GO" id="GO:0004826">
    <property type="term" value="F:phenylalanine-tRNA ligase activity"/>
    <property type="evidence" value="ECO:0007669"/>
    <property type="project" value="UniProtKB-EC"/>
</dbReference>
<dbReference type="EMBL" id="LR026963">
    <property type="protein sequence ID" value="VBB69577.1"/>
    <property type="molecule type" value="Genomic_DNA"/>
</dbReference>
<dbReference type="PROSITE" id="PS51483">
    <property type="entry name" value="B5"/>
    <property type="match status" value="1"/>
</dbReference>
<keyword evidence="11" id="KW-0547">Nucleotide-binding</keyword>
<comment type="similarity">
    <text evidence="3">Belongs to the phenylalanyl-tRNA synthetase beta subunit family. Type 1 subfamily.</text>
</comment>
<dbReference type="Gene3D" id="3.30.56.10">
    <property type="match status" value="2"/>
</dbReference>
<evidence type="ECO:0000256" key="15">
    <source>
        <dbReference type="ARBA" id="ARBA00022917"/>
    </source>
</evidence>
<dbReference type="PANTHER" id="PTHR10947">
    <property type="entry name" value="PHENYLALANYL-TRNA SYNTHETASE BETA CHAIN AND LEUCINE-RICH REPEAT-CONTAINING PROTEIN 47"/>
    <property type="match status" value="1"/>
</dbReference>
<dbReference type="EC" id="6.1.1.20" evidence="5"/>
<evidence type="ECO:0000259" key="21">
    <source>
        <dbReference type="PROSITE" id="PS51483"/>
    </source>
</evidence>
<evidence type="ECO:0000256" key="11">
    <source>
        <dbReference type="ARBA" id="ARBA00022741"/>
    </source>
</evidence>
<evidence type="ECO:0000256" key="18">
    <source>
        <dbReference type="ARBA" id="ARBA00049255"/>
    </source>
</evidence>
<evidence type="ECO:0000256" key="6">
    <source>
        <dbReference type="ARBA" id="ARBA00017032"/>
    </source>
</evidence>
<dbReference type="GO" id="GO:0000287">
    <property type="term" value="F:magnesium ion binding"/>
    <property type="evidence" value="ECO:0007669"/>
    <property type="project" value="InterPro"/>
</dbReference>
<evidence type="ECO:0000256" key="1">
    <source>
        <dbReference type="ARBA" id="ARBA00001946"/>
    </source>
</evidence>
<dbReference type="InterPro" id="IPR045060">
    <property type="entry name" value="Phe-tRNA-ligase_IIc_bsu"/>
</dbReference>
<dbReference type="SUPFAM" id="SSF56037">
    <property type="entry name" value="PheT/TilS domain"/>
    <property type="match status" value="1"/>
</dbReference>
<dbReference type="InterPro" id="IPR009061">
    <property type="entry name" value="DNA-bd_dom_put_sf"/>
</dbReference>
<dbReference type="InterPro" id="IPR012340">
    <property type="entry name" value="NA-bd_OB-fold"/>
</dbReference>
<dbReference type="SMART" id="SM00874">
    <property type="entry name" value="B5"/>
    <property type="match status" value="1"/>
</dbReference>
<dbReference type="SUPFAM" id="SSF55681">
    <property type="entry name" value="Class II aaRS and biotin synthetases"/>
    <property type="match status" value="1"/>
</dbReference>